<comment type="domain">
    <text evidence="12">The P-site tRNA interaction motif (PtIM domain) probably interacts with the P-site tRNA(fMet) as well as the 23S rRNA.</text>
</comment>
<dbReference type="InterPro" id="IPR022374">
    <property type="entry name" value="EttA"/>
</dbReference>
<dbReference type="HAMAP" id="MF_00847">
    <property type="entry name" value="EttA"/>
    <property type="match status" value="1"/>
</dbReference>
<protein>
    <recommendedName>
        <fullName evidence="12">Energy-dependent translational throttle protein EttA</fullName>
        <ecNumber evidence="12">3.6.1.-</ecNumber>
    </recommendedName>
    <alternativeName>
        <fullName evidence="12">Translational regulatory factor EttA</fullName>
    </alternativeName>
</protein>
<dbReference type="GO" id="GO:0016887">
    <property type="term" value="F:ATP hydrolysis activity"/>
    <property type="evidence" value="ECO:0007669"/>
    <property type="project" value="UniProtKB-UniRule"/>
</dbReference>
<evidence type="ECO:0000256" key="12">
    <source>
        <dbReference type="HAMAP-Rule" id="MF_00847"/>
    </source>
</evidence>
<feature type="region of interest" description="PtIM" evidence="12">
    <location>
        <begin position="241"/>
        <end position="321"/>
    </location>
</feature>
<evidence type="ECO:0000256" key="2">
    <source>
        <dbReference type="ARBA" id="ARBA00022490"/>
    </source>
</evidence>
<evidence type="ECO:0000256" key="3">
    <source>
        <dbReference type="ARBA" id="ARBA00022555"/>
    </source>
</evidence>
<keyword evidence="8 12" id="KW-0067">ATP-binding</keyword>
<feature type="binding site" evidence="12">
    <location>
        <begin position="355"/>
        <end position="362"/>
    </location>
    <ligand>
        <name>ATP</name>
        <dbReference type="ChEBI" id="CHEBI:30616"/>
        <label>2</label>
    </ligand>
</feature>
<keyword evidence="10 12" id="KW-0694">RNA-binding</keyword>
<dbReference type="GO" id="GO:0005524">
    <property type="term" value="F:ATP binding"/>
    <property type="evidence" value="ECO:0007669"/>
    <property type="project" value="UniProtKB-UniRule"/>
</dbReference>
<dbReference type="PROSITE" id="PS00211">
    <property type="entry name" value="ABC_TRANSPORTER_1"/>
    <property type="match status" value="1"/>
</dbReference>
<dbReference type="AlphaFoldDB" id="A0A7C9HLR2"/>
<keyword evidence="6 12" id="KW-0547">Nucleotide-binding</keyword>
<comment type="subunit">
    <text evidence="12">Monomer. Probably contacts ribosomal proteins L1, L5, L33 and S7, the 16S and 23S rRNA and the P-site containing tRNA(fMet).</text>
</comment>
<evidence type="ECO:0000256" key="5">
    <source>
        <dbReference type="ARBA" id="ARBA00022737"/>
    </source>
</evidence>
<evidence type="ECO:0000256" key="10">
    <source>
        <dbReference type="ARBA" id="ARBA00022884"/>
    </source>
</evidence>
<name>A0A7C9HLR2_9GAMM</name>
<feature type="binding site" evidence="12">
    <location>
        <begin position="38"/>
        <end position="45"/>
    </location>
    <ligand>
        <name>ATP</name>
        <dbReference type="ChEBI" id="CHEBI:30616"/>
        <label>1</label>
    </ligand>
</feature>
<keyword evidence="7 12" id="KW-0378">Hydrolase</keyword>
<evidence type="ECO:0000256" key="8">
    <source>
        <dbReference type="ARBA" id="ARBA00022840"/>
    </source>
</evidence>
<keyword evidence="3 12" id="KW-0820">tRNA-binding</keyword>
<keyword evidence="11 12" id="KW-0648">Protein biosynthesis</keyword>
<dbReference type="GO" id="GO:0006412">
    <property type="term" value="P:translation"/>
    <property type="evidence" value="ECO:0007669"/>
    <property type="project" value="UniProtKB-KW"/>
</dbReference>
<comment type="function">
    <text evidence="12">A translation factor that gates the progression of the 70S ribosomal initiation complex (IC, containing tRNA(fMet) in the P-site) into the translation elongation cycle by using a mechanism sensitive to the ATP/ADP ratio. Binds to the 70S ribosome E-site where it modulates the state of the translating ribosome during subunit translocation. ATP hydrolysis probably frees it from the ribosome, which can enter the elongation phase.</text>
</comment>
<evidence type="ECO:0000256" key="9">
    <source>
        <dbReference type="ARBA" id="ARBA00022845"/>
    </source>
</evidence>
<dbReference type="SMART" id="SM00382">
    <property type="entry name" value="AAA"/>
    <property type="match status" value="2"/>
</dbReference>
<dbReference type="InterPro" id="IPR003439">
    <property type="entry name" value="ABC_transporter-like_ATP-bd"/>
</dbReference>
<gene>
    <name evidence="12 14" type="primary">ettA</name>
    <name evidence="14" type="ORF">GN331_06080</name>
</gene>
<keyword evidence="9 12" id="KW-0810">Translation regulation</keyword>
<dbReference type="PROSITE" id="PS50893">
    <property type="entry name" value="ABC_TRANSPORTER_2"/>
    <property type="match status" value="2"/>
</dbReference>
<dbReference type="NCBIfam" id="NF008775">
    <property type="entry name" value="PRK11819.1"/>
    <property type="match status" value="1"/>
</dbReference>
<dbReference type="InterPro" id="IPR003593">
    <property type="entry name" value="AAA+_ATPase"/>
</dbReference>
<comment type="caution">
    <text evidence="14">The sequence shown here is derived from an EMBL/GenBank/DDBJ whole genome shotgun (WGS) entry which is preliminary data.</text>
</comment>
<dbReference type="CDD" id="cd03221">
    <property type="entry name" value="ABCF_EF-3"/>
    <property type="match status" value="2"/>
</dbReference>
<dbReference type="EMBL" id="WOXT01000001">
    <property type="protein sequence ID" value="MUV13776.1"/>
    <property type="molecule type" value="Genomic_DNA"/>
</dbReference>
<dbReference type="Gene3D" id="3.40.50.300">
    <property type="entry name" value="P-loop containing nucleotide triphosphate hydrolases"/>
    <property type="match status" value="2"/>
</dbReference>
<dbReference type="GO" id="GO:0045900">
    <property type="term" value="P:negative regulation of translational elongation"/>
    <property type="evidence" value="ECO:0007669"/>
    <property type="project" value="UniProtKB-UniRule"/>
</dbReference>
<dbReference type="SUPFAM" id="SSF52540">
    <property type="entry name" value="P-loop containing nucleoside triphosphate hydrolases"/>
    <property type="match status" value="2"/>
</dbReference>
<evidence type="ECO:0000256" key="7">
    <source>
        <dbReference type="ARBA" id="ARBA00022801"/>
    </source>
</evidence>
<comment type="domain">
    <text evidence="12">The arm domain is inserted in the first ABC transporter domain. Probably contacts ribosomal protein L1.</text>
</comment>
<evidence type="ECO:0000259" key="13">
    <source>
        <dbReference type="PROSITE" id="PS50893"/>
    </source>
</evidence>
<dbReference type="InterPro" id="IPR017871">
    <property type="entry name" value="ABC_transporter-like_CS"/>
</dbReference>
<dbReference type="GO" id="GO:0043022">
    <property type="term" value="F:ribosome binding"/>
    <property type="evidence" value="ECO:0007669"/>
    <property type="project" value="UniProtKB-UniRule"/>
</dbReference>
<feature type="region of interest" description="Arm" evidence="12">
    <location>
        <begin position="94"/>
        <end position="138"/>
    </location>
</feature>
<dbReference type="InterPro" id="IPR032781">
    <property type="entry name" value="ABC_tran_Xtn"/>
</dbReference>
<evidence type="ECO:0000313" key="15">
    <source>
        <dbReference type="Proteomes" id="UP000479692"/>
    </source>
</evidence>
<organism evidence="14 15">
    <name type="scientific">Noviluteimonas gilva</name>
    <dbReference type="NCBI Taxonomy" id="2682097"/>
    <lineage>
        <taxon>Bacteria</taxon>
        <taxon>Pseudomonadati</taxon>
        <taxon>Pseudomonadota</taxon>
        <taxon>Gammaproteobacteria</taxon>
        <taxon>Lysobacterales</taxon>
        <taxon>Lysobacteraceae</taxon>
        <taxon>Noviluteimonas</taxon>
    </lineage>
</organism>
<dbReference type="GO" id="GO:0000049">
    <property type="term" value="F:tRNA binding"/>
    <property type="evidence" value="ECO:0007669"/>
    <property type="project" value="UniProtKB-UniRule"/>
</dbReference>
<keyword evidence="4 12" id="KW-0699">rRNA-binding</keyword>
<dbReference type="GO" id="GO:0019843">
    <property type="term" value="F:rRNA binding"/>
    <property type="evidence" value="ECO:0007669"/>
    <property type="project" value="UniProtKB-UniRule"/>
</dbReference>
<comment type="similarity">
    <text evidence="1 12">Belongs to the ABC transporter superfamily. ABCF family. Translational throttle EttA subfamily.</text>
</comment>
<dbReference type="GO" id="GO:0005737">
    <property type="term" value="C:cytoplasm"/>
    <property type="evidence" value="ECO:0007669"/>
    <property type="project" value="UniProtKB-SubCell"/>
</dbReference>
<evidence type="ECO:0000256" key="6">
    <source>
        <dbReference type="ARBA" id="ARBA00022741"/>
    </source>
</evidence>
<keyword evidence="2 12" id="KW-0963">Cytoplasm</keyword>
<reference evidence="14 15" key="1">
    <citation type="submission" date="2019-12" db="EMBL/GenBank/DDBJ databases">
        <authorList>
            <person name="Xu J."/>
        </authorList>
    </citation>
    <scope>NUCLEOTIDE SEQUENCE [LARGE SCALE GENOMIC DNA]</scope>
    <source>
        <strain evidence="14 15">HX-5-24</strain>
    </source>
</reference>
<accession>A0A7C9HLR2</accession>
<comment type="subcellular location">
    <subcellularLocation>
        <location evidence="12">Cytoplasm</location>
    </subcellularLocation>
    <text evidence="12">Associates with ribosomes and polysomes.</text>
</comment>
<proteinExistence type="inferred from homology"/>
<keyword evidence="15" id="KW-1185">Reference proteome</keyword>
<evidence type="ECO:0000256" key="1">
    <source>
        <dbReference type="ARBA" id="ARBA00005868"/>
    </source>
</evidence>
<comment type="catalytic activity">
    <reaction evidence="12">
        <text>ATP + H2O = ADP + phosphate + H(+)</text>
        <dbReference type="Rhea" id="RHEA:13065"/>
        <dbReference type="ChEBI" id="CHEBI:15377"/>
        <dbReference type="ChEBI" id="CHEBI:15378"/>
        <dbReference type="ChEBI" id="CHEBI:30616"/>
        <dbReference type="ChEBI" id="CHEBI:43474"/>
        <dbReference type="ChEBI" id="CHEBI:456216"/>
    </reaction>
</comment>
<evidence type="ECO:0000313" key="14">
    <source>
        <dbReference type="EMBL" id="MUV13776.1"/>
    </source>
</evidence>
<dbReference type="PANTHER" id="PTHR43858:SF1">
    <property type="entry name" value="ABC TRANSPORTER-RELATED PROTEIN"/>
    <property type="match status" value="1"/>
</dbReference>
<feature type="domain" description="ABC transporter" evidence="13">
    <location>
        <begin position="5"/>
        <end position="258"/>
    </location>
</feature>
<feature type="domain" description="ABC transporter" evidence="13">
    <location>
        <begin position="323"/>
        <end position="549"/>
    </location>
</feature>
<keyword evidence="5 12" id="KW-0677">Repeat</keyword>
<dbReference type="Proteomes" id="UP000479692">
    <property type="component" value="Unassembled WGS sequence"/>
</dbReference>
<evidence type="ECO:0000256" key="11">
    <source>
        <dbReference type="ARBA" id="ARBA00022917"/>
    </source>
</evidence>
<dbReference type="EC" id="3.6.1.-" evidence="12"/>
<dbReference type="InterPro" id="IPR027417">
    <property type="entry name" value="P-loop_NTPase"/>
</dbReference>
<dbReference type="Pfam" id="PF00005">
    <property type="entry name" value="ABC_tran"/>
    <property type="match status" value="2"/>
</dbReference>
<dbReference type="PANTHER" id="PTHR43858">
    <property type="entry name" value="ENERGY-DEPENDENT TRANSLATIONAL THROTTLE PROTEIN ETTA"/>
    <property type="match status" value="1"/>
</dbReference>
<evidence type="ECO:0000256" key="4">
    <source>
        <dbReference type="ARBA" id="ARBA00022730"/>
    </source>
</evidence>
<dbReference type="FunFam" id="3.40.50.300:FF:000011">
    <property type="entry name" value="Putative ABC transporter ATP-binding component"/>
    <property type="match status" value="1"/>
</dbReference>
<sequence>MQYIYTMNGVSKTVPPKRQIIKDISLSFFPGAKIGLLGLNGAGKSTVLKIMAGVDTDFSGEARPQPGIKVGYLAQEPQLDPAMTVREAVEEGVGEVLQAQAALDRIYEAYAEEGADFDKLAAEQQRLESILAAGDAHTLENQLEVAADALRLPPWDAVVGKLSGGEKRRVALCRLLLQKPDMLLLDEPTNHLDAESVEWLEQYLARFPGTVVAVTHDRYFLDNAAEWILELDRGRGIPWKGNYTQWLIQKDERLKQEESGEKARQKAIQKELEWARQNAKGGRSKGKARLQRIEELQSVDYQRRQETNEIFIPPGERLGSKVLEFKNVSKRFGDRLLIDDLSFMVPAGAIVGIIGPNGAGKSTLFRMIIGQETPDSGSIDMGSTVKLAYVDQSRDKLEGNHNVFQEVSGGADILNINGIEIQSRAYIGRFNFKGADQQKLVGALSGGERGRLHLAKTLLQGGNVLLLDEPSNDLDVETLRALEDALLEFPGNTFVISHDRWFLDRIATHILAFEGDSHVEFFQGNYREYEEDKKRRLGEEGAKPHRLRFKALK</sequence>
<dbReference type="NCBIfam" id="TIGR03719">
    <property type="entry name" value="ABC_ABC_ChvD"/>
    <property type="match status" value="1"/>
</dbReference>
<dbReference type="RefSeq" id="WP_156640981.1">
    <property type="nucleotide sequence ID" value="NZ_WOXT01000001.1"/>
</dbReference>
<dbReference type="FunFam" id="3.40.50.300:FF:000183">
    <property type="entry name" value="ABC transporter ATP-binding protein yjjK"/>
    <property type="match status" value="1"/>
</dbReference>
<dbReference type="Pfam" id="PF12848">
    <property type="entry name" value="ABC_tran_Xtn"/>
    <property type="match status" value="1"/>
</dbReference>